<reference evidence="1 2" key="1">
    <citation type="submission" date="2021-03" db="EMBL/GenBank/DDBJ databases">
        <title>Winogradskyella sp. nov., isolated from costal sediment.</title>
        <authorList>
            <person name="Gao C."/>
        </authorList>
    </citation>
    <scope>NUCLEOTIDE SEQUENCE [LARGE SCALE GENOMIC DNA]</scope>
    <source>
        <strain evidence="1 2">DF17</strain>
    </source>
</reference>
<name>A0ABS3SX96_9FLAO</name>
<gene>
    <name evidence="1" type="ORF">J4050_00010</name>
</gene>
<organism evidence="1 2">
    <name type="scientific">Winogradskyella pelagia</name>
    <dbReference type="NCBI Taxonomy" id="2819984"/>
    <lineage>
        <taxon>Bacteria</taxon>
        <taxon>Pseudomonadati</taxon>
        <taxon>Bacteroidota</taxon>
        <taxon>Flavobacteriia</taxon>
        <taxon>Flavobacteriales</taxon>
        <taxon>Flavobacteriaceae</taxon>
        <taxon>Winogradskyella</taxon>
    </lineage>
</organism>
<protein>
    <submittedName>
        <fullName evidence="1">DUF2971 domain-containing protein</fullName>
    </submittedName>
</protein>
<comment type="caution">
    <text evidence="1">The sequence shown here is derived from an EMBL/GenBank/DDBJ whole genome shotgun (WGS) entry which is preliminary data.</text>
</comment>
<evidence type="ECO:0000313" key="1">
    <source>
        <dbReference type="EMBL" id="MBO3115108.1"/>
    </source>
</evidence>
<dbReference type="Proteomes" id="UP000676776">
    <property type="component" value="Unassembled WGS sequence"/>
</dbReference>
<sequence length="211" mass="24785">MKLYKYHTVNKNLVWSLSNSKNWYSKLLYLNDPYEVFFEDNTGTEVYKNFKEKLCVCSFSKNKEEILMWSHYADEHRGVCLEFDCIEDDDFNGSIHHINYDNKISSIQEVKVTKTGHLSINLDSNGKWLNQKLETWKYEDEARKIMIEENSNLKGVARDFPGKLIAIYFGINASQFDIDLVKKITKDYEGLKYFRVKLGINSGKMSVQEEI</sequence>
<dbReference type="RefSeq" id="WP_208151891.1">
    <property type="nucleotide sequence ID" value="NZ_JAGEVF010000001.1"/>
</dbReference>
<dbReference type="Pfam" id="PF11185">
    <property type="entry name" value="DUF2971"/>
    <property type="match status" value="1"/>
</dbReference>
<keyword evidence="2" id="KW-1185">Reference proteome</keyword>
<dbReference type="EMBL" id="JAGEVF010000001">
    <property type="protein sequence ID" value="MBO3115108.1"/>
    <property type="molecule type" value="Genomic_DNA"/>
</dbReference>
<dbReference type="InterPro" id="IPR021352">
    <property type="entry name" value="DUF2971"/>
</dbReference>
<accession>A0ABS3SX96</accession>
<evidence type="ECO:0000313" key="2">
    <source>
        <dbReference type="Proteomes" id="UP000676776"/>
    </source>
</evidence>
<proteinExistence type="predicted"/>